<keyword evidence="1" id="KW-0472">Membrane</keyword>
<dbReference type="Proteomes" id="UP000647424">
    <property type="component" value="Unassembled WGS sequence"/>
</dbReference>
<protein>
    <submittedName>
        <fullName evidence="2">Uncharacterized protein</fullName>
    </submittedName>
</protein>
<keyword evidence="1" id="KW-0812">Transmembrane</keyword>
<evidence type="ECO:0000313" key="3">
    <source>
        <dbReference type="Proteomes" id="UP000647424"/>
    </source>
</evidence>
<comment type="caution">
    <text evidence="2">The sequence shown here is derived from an EMBL/GenBank/DDBJ whole genome shotgun (WGS) entry which is preliminary data.</text>
</comment>
<reference evidence="2" key="1">
    <citation type="submission" date="2020-09" db="EMBL/GenBank/DDBJ databases">
        <title>Genome seq and assembly of Limnohabitants sp.</title>
        <authorList>
            <person name="Chhetri G."/>
        </authorList>
    </citation>
    <scope>NUCLEOTIDE SEQUENCE</scope>
    <source>
        <strain evidence="2">JUR4</strain>
    </source>
</reference>
<dbReference type="RefSeq" id="WP_191818555.1">
    <property type="nucleotide sequence ID" value="NZ_JACYFT010000001.1"/>
</dbReference>
<dbReference type="AlphaFoldDB" id="A0A927FIC8"/>
<sequence length="108" mass="11845">MASSRAKAIAVGSISAIWLIGAPVVAHFVWHEAPWILVLIFAGMTELIVLALCLVGSTLHDPVKRWELPPNPADAHRGWRGAVARVRAWAQALGQWLRQSLLRRPAKA</sequence>
<feature type="transmembrane region" description="Helical" evidence="1">
    <location>
        <begin position="35"/>
        <end position="55"/>
    </location>
</feature>
<evidence type="ECO:0000256" key="1">
    <source>
        <dbReference type="SAM" id="Phobius"/>
    </source>
</evidence>
<feature type="transmembrane region" description="Helical" evidence="1">
    <location>
        <begin position="9"/>
        <end position="29"/>
    </location>
</feature>
<keyword evidence="1" id="KW-1133">Transmembrane helix</keyword>
<accession>A0A927FIC8</accession>
<dbReference type="EMBL" id="JACYFT010000001">
    <property type="protein sequence ID" value="MBD8050140.1"/>
    <property type="molecule type" value="Genomic_DNA"/>
</dbReference>
<organism evidence="2 3">
    <name type="scientific">Limnohabitans radicicola</name>
    <dbReference type="NCBI Taxonomy" id="2771427"/>
    <lineage>
        <taxon>Bacteria</taxon>
        <taxon>Pseudomonadati</taxon>
        <taxon>Pseudomonadota</taxon>
        <taxon>Betaproteobacteria</taxon>
        <taxon>Burkholderiales</taxon>
        <taxon>Comamonadaceae</taxon>
        <taxon>Limnohabitans</taxon>
    </lineage>
</organism>
<keyword evidence="3" id="KW-1185">Reference proteome</keyword>
<gene>
    <name evidence="2" type="ORF">IC609_06265</name>
</gene>
<name>A0A927FIC8_9BURK</name>
<evidence type="ECO:0000313" key="2">
    <source>
        <dbReference type="EMBL" id="MBD8050140.1"/>
    </source>
</evidence>
<proteinExistence type="predicted"/>